<dbReference type="OrthoDB" id="21557at2759"/>
<dbReference type="GO" id="GO:0006357">
    <property type="term" value="P:regulation of transcription by RNA polymerase II"/>
    <property type="evidence" value="ECO:0007669"/>
    <property type="project" value="TreeGrafter"/>
</dbReference>
<dbReference type="AlphaFoldDB" id="A0A7R8YPD9"/>
<organism evidence="13 14">
    <name type="scientific">Hermetia illucens</name>
    <name type="common">Black soldier fly</name>
    <dbReference type="NCBI Taxonomy" id="343691"/>
    <lineage>
        <taxon>Eukaryota</taxon>
        <taxon>Metazoa</taxon>
        <taxon>Ecdysozoa</taxon>
        <taxon>Arthropoda</taxon>
        <taxon>Hexapoda</taxon>
        <taxon>Insecta</taxon>
        <taxon>Pterygota</taxon>
        <taxon>Neoptera</taxon>
        <taxon>Endopterygota</taxon>
        <taxon>Diptera</taxon>
        <taxon>Brachycera</taxon>
        <taxon>Stratiomyomorpha</taxon>
        <taxon>Stratiomyidae</taxon>
        <taxon>Hermetiinae</taxon>
        <taxon>Hermetia</taxon>
    </lineage>
</organism>
<keyword evidence="6 10" id="KW-0805">Transcription regulation</keyword>
<dbReference type="Proteomes" id="UP000594454">
    <property type="component" value="Chromosome 1"/>
</dbReference>
<evidence type="ECO:0000256" key="11">
    <source>
        <dbReference type="RuleBase" id="RU261113"/>
    </source>
</evidence>
<dbReference type="GO" id="GO:0071819">
    <property type="term" value="C:DUBm complex"/>
    <property type="evidence" value="ECO:0007669"/>
    <property type="project" value="UniProtKB-UniRule"/>
</dbReference>
<comment type="subcellular location">
    <subcellularLocation>
        <location evidence="1 10 11">Nucleus</location>
    </subcellularLocation>
</comment>
<dbReference type="InParanoid" id="A0A7R8YPD9"/>
<dbReference type="GO" id="GO:0006325">
    <property type="term" value="P:chromatin organization"/>
    <property type="evidence" value="ECO:0007669"/>
    <property type="project" value="UniProtKB-KW"/>
</dbReference>
<evidence type="ECO:0000313" key="13">
    <source>
        <dbReference type="EMBL" id="CAD7077291.1"/>
    </source>
</evidence>
<reference evidence="13 14" key="1">
    <citation type="submission" date="2020-11" db="EMBL/GenBank/DDBJ databases">
        <authorList>
            <person name="Wallbank WR R."/>
            <person name="Pardo Diaz C."/>
            <person name="Kozak K."/>
            <person name="Martin S."/>
            <person name="Jiggins C."/>
            <person name="Moest M."/>
            <person name="Warren A I."/>
            <person name="Generalovic N T."/>
            <person name="Byers J.R.P. K."/>
            <person name="Montejo-Kovacevich G."/>
            <person name="Yen C E."/>
        </authorList>
    </citation>
    <scope>NUCLEOTIDE SEQUENCE [LARGE SCALE GENOMIC DNA]</scope>
</reference>
<evidence type="ECO:0000256" key="3">
    <source>
        <dbReference type="ARBA" id="ARBA00022771"/>
    </source>
</evidence>
<comment type="similarity">
    <text evidence="10 11">Belongs to the SGF11 family.</text>
</comment>
<evidence type="ECO:0000256" key="10">
    <source>
        <dbReference type="HAMAP-Rule" id="MF_03047"/>
    </source>
</evidence>
<keyword evidence="8 10" id="KW-0804">Transcription</keyword>
<dbReference type="Pfam" id="PF08209">
    <property type="entry name" value="Sgf11"/>
    <property type="match status" value="1"/>
</dbReference>
<evidence type="ECO:0000256" key="7">
    <source>
        <dbReference type="ARBA" id="ARBA00023159"/>
    </source>
</evidence>
<gene>
    <name evidence="10" type="primary">Sgf11</name>
    <name evidence="13" type="ORF">HERILL_LOCUS650</name>
</gene>
<dbReference type="EMBL" id="LR899009">
    <property type="protein sequence ID" value="CAD7077291.1"/>
    <property type="molecule type" value="Genomic_DNA"/>
</dbReference>
<comment type="function">
    <text evidence="10 11">Component of the transcription regulatory histone acetylation (HAT) complex SAGA, a multiprotein complex that activates transcription by remodeling chromatin and mediating histone acetylation and deubiquitination. Within the SAGA complex, participates in a subcomplex that specifically deubiquitinates histone H2B. The SAGA complex is recruited to specific gene promoters by activators, where it is required for transcription.</text>
</comment>
<sequence length="189" mass="20731">MADVPSADNSSDHNFEYASESELLAEYNKYMRDPNNVEVAANYLFQSLLDETILGVVFEVHQTIKTGMSEAVEGQPEDSKPFNIVDAAPDFDVFGSNTAKKSVDCTCPNCDRLVSTSRFAPHLEKCMGMGRNSSRIASRRIASAREGNGSYFGSNLSDDEDDADWSGEKRRKKIPAVRANGSKKNGKSS</sequence>
<keyword evidence="9 10" id="KW-0539">Nucleus</keyword>
<keyword evidence="7 10" id="KW-0010">Activator</keyword>
<dbReference type="InterPro" id="IPR013246">
    <property type="entry name" value="SAGA_su_Sgf11"/>
</dbReference>
<evidence type="ECO:0000313" key="14">
    <source>
        <dbReference type="Proteomes" id="UP000594454"/>
    </source>
</evidence>
<evidence type="ECO:0000256" key="4">
    <source>
        <dbReference type="ARBA" id="ARBA00022833"/>
    </source>
</evidence>
<dbReference type="PANTHER" id="PTHR46367">
    <property type="entry name" value="ATAXIN-7-LIKE PROTEIN 3"/>
    <property type="match status" value="1"/>
</dbReference>
<dbReference type="GO" id="GO:0008270">
    <property type="term" value="F:zinc ion binding"/>
    <property type="evidence" value="ECO:0007669"/>
    <property type="project" value="UniProtKB-UniRule"/>
</dbReference>
<dbReference type="FunCoup" id="A0A7R8YPD9">
    <property type="interactions" value="219"/>
</dbReference>
<feature type="zinc finger region" description="SGF11-type" evidence="10">
    <location>
        <begin position="105"/>
        <end position="126"/>
    </location>
</feature>
<dbReference type="HAMAP" id="MF_03047">
    <property type="entry name" value="Sgf11"/>
    <property type="match status" value="1"/>
</dbReference>
<evidence type="ECO:0000256" key="5">
    <source>
        <dbReference type="ARBA" id="ARBA00022853"/>
    </source>
</evidence>
<keyword evidence="5 10" id="KW-0156">Chromatin regulator</keyword>
<dbReference type="FunFam" id="3.30.160.60:FF:000118">
    <property type="entry name" value="Ataxin-7-like protein 3"/>
    <property type="match status" value="1"/>
</dbReference>
<protein>
    <recommendedName>
        <fullName evidence="10">SAGA-associated factor 11 homolog</fullName>
    </recommendedName>
</protein>
<comment type="subunit">
    <text evidence="10">Component of some SAGA transcription coactivator-HAT complexes. Within the SAGA complex, participates to a subcomplex of SAGA called the DUB module (deubiquitination module).</text>
</comment>
<evidence type="ECO:0000256" key="2">
    <source>
        <dbReference type="ARBA" id="ARBA00022723"/>
    </source>
</evidence>
<name>A0A7R8YPD9_HERIL</name>
<keyword evidence="4 10" id="KW-0862">Zinc</keyword>
<keyword evidence="2 10" id="KW-0479">Metal-binding</keyword>
<dbReference type="InterPro" id="IPR051078">
    <property type="entry name" value="SGF11"/>
</dbReference>
<comment type="domain">
    <text evidence="10">The long N-terminal helix forms part of the 'assembly lobe' of the SAGA deubiquitination module.</text>
</comment>
<evidence type="ECO:0000256" key="6">
    <source>
        <dbReference type="ARBA" id="ARBA00023015"/>
    </source>
</evidence>
<dbReference type="GO" id="GO:0000124">
    <property type="term" value="C:SAGA complex"/>
    <property type="evidence" value="ECO:0007669"/>
    <property type="project" value="UniProtKB-UniRule"/>
</dbReference>
<dbReference type="OMA" id="STIEEWI"/>
<dbReference type="GO" id="GO:0003713">
    <property type="term" value="F:transcription coactivator activity"/>
    <property type="evidence" value="ECO:0007669"/>
    <property type="project" value="UniProtKB-UniRule"/>
</dbReference>
<accession>A0A7R8YPD9</accession>
<evidence type="ECO:0000256" key="1">
    <source>
        <dbReference type="ARBA" id="ARBA00004123"/>
    </source>
</evidence>
<proteinExistence type="inferred from homology"/>
<dbReference type="PANTHER" id="PTHR46367:SF1">
    <property type="entry name" value="ATAXIN-7-LIKE PROTEIN 3"/>
    <property type="match status" value="1"/>
</dbReference>
<keyword evidence="14" id="KW-1185">Reference proteome</keyword>
<evidence type="ECO:0000256" key="12">
    <source>
        <dbReference type="SAM" id="MobiDB-lite"/>
    </source>
</evidence>
<comment type="domain">
    <text evidence="10">The C-terminal SGF11-type zinc-finger domain forms part of the 'catalytic lobe' of the SAGA deubiquitination module.</text>
</comment>
<feature type="region of interest" description="Disordered" evidence="12">
    <location>
        <begin position="146"/>
        <end position="189"/>
    </location>
</feature>
<dbReference type="Gene3D" id="3.30.160.60">
    <property type="entry name" value="Classic Zinc Finger"/>
    <property type="match status" value="1"/>
</dbReference>
<evidence type="ECO:0000256" key="9">
    <source>
        <dbReference type="ARBA" id="ARBA00023242"/>
    </source>
</evidence>
<evidence type="ECO:0000256" key="8">
    <source>
        <dbReference type="ARBA" id="ARBA00023163"/>
    </source>
</evidence>
<keyword evidence="3 10" id="KW-0863">Zinc-finger</keyword>